<protein>
    <recommendedName>
        <fullName evidence="1">DUF7918 domain-containing protein</fullName>
    </recommendedName>
</protein>
<feature type="domain" description="DUF7918" evidence="1">
    <location>
        <begin position="9"/>
        <end position="239"/>
    </location>
</feature>
<evidence type="ECO:0000259" key="1">
    <source>
        <dbReference type="Pfam" id="PF25534"/>
    </source>
</evidence>
<dbReference type="OrthoDB" id="3364132at2759"/>
<accession>A0A6A6TZR5</accession>
<dbReference type="PANTHER" id="PTHR36223:SF1">
    <property type="entry name" value="TRANSCRIPTION ELONGATION FACTOR EAF N-TERMINAL DOMAIN-CONTAINING PROTEIN"/>
    <property type="match status" value="1"/>
</dbReference>
<proteinExistence type="predicted"/>
<name>A0A6A6TZR5_9PEZI</name>
<dbReference type="AlphaFoldDB" id="A0A6A6TZR5"/>
<sequence>MAVLPNCPGLEVTIQVDGKPLQEYDGPARPPTDQSIHFVSKYVEGMPDVKFTLKYGANKSYKHTAHSLYTKVLVNGLNLGPIPFLKTKSLPASYACNGAYSIDNMGNKLCSPIKFGKLKLSRDHLSASSEPERAVQMKNLGIIQVTFHRGLILGPLPAKKWTPKALLEDISERDMKTLGSLKGEPLSLRCQVSQESESVGASRIRGFTPIDHKAKPFATFQFHYRTKEDLQLLEVIERSPSPVPLEERDPATLSHAELLQLLETQKKQNELLKLTKGVKREPDESTADPSRILTKSIFEDDDCAVTEVRPVKRQKHAPNASDEVIAIDED</sequence>
<evidence type="ECO:0000313" key="3">
    <source>
        <dbReference type="Proteomes" id="UP000799302"/>
    </source>
</evidence>
<organism evidence="2 3">
    <name type="scientific">Microthyrium microscopicum</name>
    <dbReference type="NCBI Taxonomy" id="703497"/>
    <lineage>
        <taxon>Eukaryota</taxon>
        <taxon>Fungi</taxon>
        <taxon>Dikarya</taxon>
        <taxon>Ascomycota</taxon>
        <taxon>Pezizomycotina</taxon>
        <taxon>Dothideomycetes</taxon>
        <taxon>Dothideomycetes incertae sedis</taxon>
        <taxon>Microthyriales</taxon>
        <taxon>Microthyriaceae</taxon>
        <taxon>Microthyrium</taxon>
    </lineage>
</organism>
<reference evidence="2" key="1">
    <citation type="journal article" date="2020" name="Stud. Mycol.">
        <title>101 Dothideomycetes genomes: a test case for predicting lifestyles and emergence of pathogens.</title>
        <authorList>
            <person name="Haridas S."/>
            <person name="Albert R."/>
            <person name="Binder M."/>
            <person name="Bloem J."/>
            <person name="Labutti K."/>
            <person name="Salamov A."/>
            <person name="Andreopoulos B."/>
            <person name="Baker S."/>
            <person name="Barry K."/>
            <person name="Bills G."/>
            <person name="Bluhm B."/>
            <person name="Cannon C."/>
            <person name="Castanera R."/>
            <person name="Culley D."/>
            <person name="Daum C."/>
            <person name="Ezra D."/>
            <person name="Gonzalez J."/>
            <person name="Henrissat B."/>
            <person name="Kuo A."/>
            <person name="Liang C."/>
            <person name="Lipzen A."/>
            <person name="Lutzoni F."/>
            <person name="Magnuson J."/>
            <person name="Mondo S."/>
            <person name="Nolan M."/>
            <person name="Ohm R."/>
            <person name="Pangilinan J."/>
            <person name="Park H.-J."/>
            <person name="Ramirez L."/>
            <person name="Alfaro M."/>
            <person name="Sun H."/>
            <person name="Tritt A."/>
            <person name="Yoshinaga Y."/>
            <person name="Zwiers L.-H."/>
            <person name="Turgeon B."/>
            <person name="Goodwin S."/>
            <person name="Spatafora J."/>
            <person name="Crous P."/>
            <person name="Grigoriev I."/>
        </authorList>
    </citation>
    <scope>NUCLEOTIDE SEQUENCE</scope>
    <source>
        <strain evidence="2">CBS 115976</strain>
    </source>
</reference>
<dbReference type="InterPro" id="IPR057678">
    <property type="entry name" value="DUF7918"/>
</dbReference>
<keyword evidence="3" id="KW-1185">Reference proteome</keyword>
<dbReference type="Proteomes" id="UP000799302">
    <property type="component" value="Unassembled WGS sequence"/>
</dbReference>
<dbReference type="EMBL" id="MU004240">
    <property type="protein sequence ID" value="KAF2665332.1"/>
    <property type="molecule type" value="Genomic_DNA"/>
</dbReference>
<gene>
    <name evidence="2" type="ORF">BT63DRAFT_62036</name>
</gene>
<dbReference type="Pfam" id="PF25534">
    <property type="entry name" value="DUF7918"/>
    <property type="match status" value="1"/>
</dbReference>
<dbReference type="PANTHER" id="PTHR36223">
    <property type="entry name" value="BETA-LACTAMASE-TYPE TRANSPEPTIDASE FOLD DOMAIN CONTAINING PROTEIN"/>
    <property type="match status" value="1"/>
</dbReference>
<evidence type="ECO:0000313" key="2">
    <source>
        <dbReference type="EMBL" id="KAF2665332.1"/>
    </source>
</evidence>